<feature type="domain" description="AB hydrolase-1" evidence="1">
    <location>
        <begin position="31"/>
        <end position="255"/>
    </location>
</feature>
<dbReference type="SUPFAM" id="SSF53474">
    <property type="entry name" value="alpha/beta-Hydrolases"/>
    <property type="match status" value="1"/>
</dbReference>
<keyword evidence="2" id="KW-0378">Hydrolase</keyword>
<dbReference type="Gene3D" id="3.40.50.1820">
    <property type="entry name" value="alpha/beta hydrolase"/>
    <property type="match status" value="1"/>
</dbReference>
<gene>
    <name evidence="2" type="ORF">GCM10023321_16160</name>
</gene>
<dbReference type="InterPro" id="IPR050266">
    <property type="entry name" value="AB_hydrolase_sf"/>
</dbReference>
<dbReference type="PANTHER" id="PTHR43798:SF5">
    <property type="entry name" value="MONOACYLGLYCEROL LIPASE ABHD6"/>
    <property type="match status" value="1"/>
</dbReference>
<dbReference type="InterPro" id="IPR029058">
    <property type="entry name" value="AB_hydrolase_fold"/>
</dbReference>
<dbReference type="GO" id="GO:0016787">
    <property type="term" value="F:hydrolase activity"/>
    <property type="evidence" value="ECO:0007669"/>
    <property type="project" value="UniProtKB-KW"/>
</dbReference>
<reference evidence="3" key="1">
    <citation type="journal article" date="2019" name="Int. J. Syst. Evol. Microbiol.">
        <title>The Global Catalogue of Microorganisms (GCM) 10K type strain sequencing project: providing services to taxonomists for standard genome sequencing and annotation.</title>
        <authorList>
            <consortium name="The Broad Institute Genomics Platform"/>
            <consortium name="The Broad Institute Genome Sequencing Center for Infectious Disease"/>
            <person name="Wu L."/>
            <person name="Ma J."/>
        </authorList>
    </citation>
    <scope>NUCLEOTIDE SEQUENCE [LARGE SCALE GENOMIC DNA]</scope>
    <source>
        <strain evidence="3">JCM 18303</strain>
    </source>
</reference>
<dbReference type="RefSeq" id="WP_345702658.1">
    <property type="nucleotide sequence ID" value="NZ_BAABJP010000007.1"/>
</dbReference>
<dbReference type="Pfam" id="PF12697">
    <property type="entry name" value="Abhydrolase_6"/>
    <property type="match status" value="1"/>
</dbReference>
<evidence type="ECO:0000313" key="3">
    <source>
        <dbReference type="Proteomes" id="UP001428817"/>
    </source>
</evidence>
<comment type="caution">
    <text evidence="2">The sequence shown here is derived from an EMBL/GenBank/DDBJ whole genome shotgun (WGS) entry which is preliminary data.</text>
</comment>
<proteinExistence type="predicted"/>
<organism evidence="2 3">
    <name type="scientific">Pseudonocardia eucalypti</name>
    <dbReference type="NCBI Taxonomy" id="648755"/>
    <lineage>
        <taxon>Bacteria</taxon>
        <taxon>Bacillati</taxon>
        <taxon>Actinomycetota</taxon>
        <taxon>Actinomycetes</taxon>
        <taxon>Pseudonocardiales</taxon>
        <taxon>Pseudonocardiaceae</taxon>
        <taxon>Pseudonocardia</taxon>
    </lineage>
</organism>
<dbReference type="PANTHER" id="PTHR43798">
    <property type="entry name" value="MONOACYLGLYCEROL LIPASE"/>
    <property type="match status" value="1"/>
</dbReference>
<accession>A0ABP9PQP2</accession>
<evidence type="ECO:0000313" key="2">
    <source>
        <dbReference type="EMBL" id="GAA5150554.1"/>
    </source>
</evidence>
<dbReference type="EMBL" id="BAABJP010000007">
    <property type="protein sequence ID" value="GAA5150554.1"/>
    <property type="molecule type" value="Genomic_DNA"/>
</dbReference>
<keyword evidence="3" id="KW-1185">Reference proteome</keyword>
<sequence>MTRALTARSVDGPAGHLAVTVSGDLAADEPVLLVHPINSAAGVWTRVMALLDRPAVALDLRGHGRSVLSGPYTVDGYAADALAVLDALGVRRAHLAGGSLGGSISLAVAAARPELATGVTTFGSTLGTGVPASAIEAMVAELVAKGTERYFADLVPDIVGAAYRANDEVRRVMREAVGTRSEAVIADILRGAFDADIRAVAGRVRAPVHAVGGTEDPTCPPAMTEEIAAATGGRVTLLEGIGHLPMLEVPGRVAELLREDLSR</sequence>
<evidence type="ECO:0000259" key="1">
    <source>
        <dbReference type="Pfam" id="PF12697"/>
    </source>
</evidence>
<name>A0ABP9PQP2_9PSEU</name>
<protein>
    <submittedName>
        <fullName evidence="2">Alpha/beta fold hydrolase</fullName>
    </submittedName>
</protein>
<dbReference type="Proteomes" id="UP001428817">
    <property type="component" value="Unassembled WGS sequence"/>
</dbReference>
<dbReference type="InterPro" id="IPR000073">
    <property type="entry name" value="AB_hydrolase_1"/>
</dbReference>